<evidence type="ECO:0000313" key="8">
    <source>
        <dbReference type="Proteomes" id="UP000256869"/>
    </source>
</evidence>
<reference evidence="7 8" key="1">
    <citation type="submission" date="2018-07" db="EMBL/GenBank/DDBJ databases">
        <title>Genomic Encyclopedia of Type Strains, Phase III (KMG-III): the genomes of soil and plant-associated and newly described type strains.</title>
        <authorList>
            <person name="Whitman W."/>
        </authorList>
    </citation>
    <scope>NUCLEOTIDE SEQUENCE [LARGE SCALE GENOMIC DNA]</scope>
    <source>
        <strain evidence="7 8">CECT 8236</strain>
    </source>
</reference>
<dbReference type="InterPro" id="IPR036388">
    <property type="entry name" value="WH-like_DNA-bd_sf"/>
</dbReference>
<dbReference type="EMBL" id="QRDY01000024">
    <property type="protein sequence ID" value="RED54515.1"/>
    <property type="molecule type" value="Genomic_DNA"/>
</dbReference>
<dbReference type="Pfam" id="PF08281">
    <property type="entry name" value="Sigma70_r4_2"/>
    <property type="match status" value="1"/>
</dbReference>
<dbReference type="InterPro" id="IPR013249">
    <property type="entry name" value="RNA_pol_sigma70_r4_t2"/>
</dbReference>
<evidence type="ECO:0000313" key="7">
    <source>
        <dbReference type="EMBL" id="RED54515.1"/>
    </source>
</evidence>
<keyword evidence="4" id="KW-0804">Transcription</keyword>
<sequence length="227" mass="26667">MSNIAIIHLRGWNNGDILCFLTLDNKKLQGKLHGRRLTIWSLQGGSVLKEDKWIKDVLSGRHESYAYLVKEYQSKVYHVCLKITREEESAKELAHVVLTKAFYSLSSYREEAAFGTWLYSIAVRTCLDWKKAKQREWNKRTAASDQALDSVTEETPEKLLLDKEMKSELMQLVKELKEPYKSVVYLYFFRGLSYREIAERTGSAEKTIESQLYRAKQILRKKKERFR</sequence>
<dbReference type="InterPro" id="IPR014284">
    <property type="entry name" value="RNA_pol_sigma-70_dom"/>
</dbReference>
<dbReference type="CDD" id="cd06171">
    <property type="entry name" value="Sigma70_r4"/>
    <property type="match status" value="1"/>
</dbReference>
<dbReference type="PANTHER" id="PTHR43133">
    <property type="entry name" value="RNA POLYMERASE ECF-TYPE SIGMA FACTO"/>
    <property type="match status" value="1"/>
</dbReference>
<dbReference type="Pfam" id="PF04542">
    <property type="entry name" value="Sigma70_r2"/>
    <property type="match status" value="1"/>
</dbReference>
<dbReference type="InterPro" id="IPR039425">
    <property type="entry name" value="RNA_pol_sigma-70-like"/>
</dbReference>
<dbReference type="Gene3D" id="1.10.10.10">
    <property type="entry name" value="Winged helix-like DNA-binding domain superfamily/Winged helix DNA-binding domain"/>
    <property type="match status" value="1"/>
</dbReference>
<proteinExistence type="inferred from homology"/>
<comment type="caution">
    <text evidence="7">The sequence shown here is derived from an EMBL/GenBank/DDBJ whole genome shotgun (WGS) entry which is preliminary data.</text>
</comment>
<keyword evidence="3" id="KW-0731">Sigma factor</keyword>
<comment type="similarity">
    <text evidence="1">Belongs to the sigma-70 factor family. ECF subfamily.</text>
</comment>
<protein>
    <submittedName>
        <fullName evidence="7">RNA polymerase sigma-70 factor (ECF subfamily)</fullName>
    </submittedName>
</protein>
<evidence type="ECO:0000259" key="6">
    <source>
        <dbReference type="Pfam" id="PF08281"/>
    </source>
</evidence>
<evidence type="ECO:0000259" key="5">
    <source>
        <dbReference type="Pfam" id="PF04542"/>
    </source>
</evidence>
<evidence type="ECO:0000256" key="3">
    <source>
        <dbReference type="ARBA" id="ARBA00023082"/>
    </source>
</evidence>
<keyword evidence="2" id="KW-0805">Transcription regulation</keyword>
<feature type="domain" description="RNA polymerase sigma factor 70 region 4 type 2" evidence="6">
    <location>
        <begin position="168"/>
        <end position="217"/>
    </location>
</feature>
<dbReference type="Gene3D" id="1.10.1740.10">
    <property type="match status" value="1"/>
</dbReference>
<name>A0A3D9HYL0_9BACL</name>
<evidence type="ECO:0000256" key="2">
    <source>
        <dbReference type="ARBA" id="ARBA00023015"/>
    </source>
</evidence>
<dbReference type="NCBIfam" id="TIGR02937">
    <property type="entry name" value="sigma70-ECF"/>
    <property type="match status" value="1"/>
</dbReference>
<dbReference type="GO" id="GO:0006352">
    <property type="term" value="P:DNA-templated transcription initiation"/>
    <property type="evidence" value="ECO:0007669"/>
    <property type="project" value="InterPro"/>
</dbReference>
<organism evidence="7 8">
    <name type="scientific">Cohnella lupini</name>
    <dbReference type="NCBI Taxonomy" id="1294267"/>
    <lineage>
        <taxon>Bacteria</taxon>
        <taxon>Bacillati</taxon>
        <taxon>Bacillota</taxon>
        <taxon>Bacilli</taxon>
        <taxon>Bacillales</taxon>
        <taxon>Paenibacillaceae</taxon>
        <taxon>Cohnella</taxon>
    </lineage>
</organism>
<keyword evidence="8" id="KW-1185">Reference proteome</keyword>
<dbReference type="Proteomes" id="UP000256869">
    <property type="component" value="Unassembled WGS sequence"/>
</dbReference>
<dbReference type="SUPFAM" id="SSF88946">
    <property type="entry name" value="Sigma2 domain of RNA polymerase sigma factors"/>
    <property type="match status" value="1"/>
</dbReference>
<gene>
    <name evidence="7" type="ORF">DFP95_12441</name>
</gene>
<dbReference type="SUPFAM" id="SSF88659">
    <property type="entry name" value="Sigma3 and sigma4 domains of RNA polymerase sigma factors"/>
    <property type="match status" value="1"/>
</dbReference>
<dbReference type="InterPro" id="IPR013324">
    <property type="entry name" value="RNA_pol_sigma_r3/r4-like"/>
</dbReference>
<feature type="domain" description="RNA polymerase sigma-70 region 2" evidence="5">
    <location>
        <begin position="68"/>
        <end position="135"/>
    </location>
</feature>
<dbReference type="GO" id="GO:0016987">
    <property type="term" value="F:sigma factor activity"/>
    <property type="evidence" value="ECO:0007669"/>
    <property type="project" value="UniProtKB-KW"/>
</dbReference>
<evidence type="ECO:0000256" key="1">
    <source>
        <dbReference type="ARBA" id="ARBA00010641"/>
    </source>
</evidence>
<evidence type="ECO:0000256" key="4">
    <source>
        <dbReference type="ARBA" id="ARBA00023163"/>
    </source>
</evidence>
<dbReference type="PANTHER" id="PTHR43133:SF60">
    <property type="entry name" value="RNA POLYMERASE SIGMA FACTOR SIGV"/>
    <property type="match status" value="1"/>
</dbReference>
<dbReference type="GO" id="GO:0003677">
    <property type="term" value="F:DNA binding"/>
    <property type="evidence" value="ECO:0007669"/>
    <property type="project" value="InterPro"/>
</dbReference>
<dbReference type="OrthoDB" id="9784984at2"/>
<accession>A0A3D9HYL0</accession>
<dbReference type="InterPro" id="IPR013325">
    <property type="entry name" value="RNA_pol_sigma_r2"/>
</dbReference>
<dbReference type="AlphaFoldDB" id="A0A3D9HYL0"/>
<dbReference type="InterPro" id="IPR007627">
    <property type="entry name" value="RNA_pol_sigma70_r2"/>
</dbReference>